<dbReference type="Proteomes" id="UP000092462">
    <property type="component" value="Unassembled WGS sequence"/>
</dbReference>
<dbReference type="VEuPathDB" id="VectorBase:PPAPM1_002329"/>
<feature type="transmembrane region" description="Helical" evidence="10">
    <location>
        <begin position="149"/>
        <end position="167"/>
    </location>
</feature>
<name>A0A3F2ZEA7_PHLPP</name>
<feature type="transmembrane region" description="Helical" evidence="10">
    <location>
        <begin position="83"/>
        <end position="103"/>
    </location>
</feature>
<dbReference type="AlphaFoldDB" id="A0A3F2ZEA7"/>
<keyword evidence="2" id="KW-1003">Cell membrane</keyword>
<dbReference type="EnsemblMetazoa" id="PPAI013169-RA">
    <property type="protein sequence ID" value="PPAI013169-PA"/>
    <property type="gene ID" value="PPAI013169"/>
</dbReference>
<accession>A0A3F2ZEA7</accession>
<keyword evidence="8 10" id="KW-0675">Receptor</keyword>
<keyword evidence="3 10" id="KW-0716">Sensory transduction</keyword>
<dbReference type="Pfam" id="PF02949">
    <property type="entry name" value="7tm_6"/>
    <property type="match status" value="1"/>
</dbReference>
<evidence type="ECO:0000256" key="4">
    <source>
        <dbReference type="ARBA" id="ARBA00022692"/>
    </source>
</evidence>
<evidence type="ECO:0000313" key="12">
    <source>
        <dbReference type="Proteomes" id="UP000092462"/>
    </source>
</evidence>
<feature type="transmembrane region" description="Helical" evidence="10">
    <location>
        <begin position="187"/>
        <end position="220"/>
    </location>
</feature>
<dbReference type="VEuPathDB" id="VectorBase:PPAI013169"/>
<comment type="caution">
    <text evidence="10">Lacks conserved residue(s) required for the propagation of feature annotation.</text>
</comment>
<comment type="subcellular location">
    <subcellularLocation>
        <location evidence="1 10">Cell membrane</location>
        <topology evidence="1 10">Multi-pass membrane protein</topology>
    </subcellularLocation>
</comment>
<protein>
    <recommendedName>
        <fullName evidence="10">Odorant receptor</fullName>
    </recommendedName>
</protein>
<evidence type="ECO:0000256" key="8">
    <source>
        <dbReference type="ARBA" id="ARBA00023170"/>
    </source>
</evidence>
<dbReference type="PANTHER" id="PTHR21137">
    <property type="entry name" value="ODORANT RECEPTOR"/>
    <property type="match status" value="1"/>
</dbReference>
<feature type="transmembrane region" description="Helical" evidence="10">
    <location>
        <begin position="259"/>
        <end position="280"/>
    </location>
</feature>
<dbReference type="EMBL" id="AJVK01061490">
    <property type="status" value="NOT_ANNOTATED_CDS"/>
    <property type="molecule type" value="Genomic_DNA"/>
</dbReference>
<evidence type="ECO:0000256" key="2">
    <source>
        <dbReference type="ARBA" id="ARBA00022475"/>
    </source>
</evidence>
<dbReference type="InterPro" id="IPR004117">
    <property type="entry name" value="7tm6_olfct_rcpt"/>
</dbReference>
<keyword evidence="12" id="KW-1185">Reference proteome</keyword>
<keyword evidence="7 10" id="KW-0472">Membrane</keyword>
<evidence type="ECO:0000256" key="7">
    <source>
        <dbReference type="ARBA" id="ARBA00023136"/>
    </source>
</evidence>
<dbReference type="PANTHER" id="PTHR21137:SF35">
    <property type="entry name" value="ODORANT RECEPTOR 19A-RELATED"/>
    <property type="match status" value="1"/>
</dbReference>
<evidence type="ECO:0000256" key="3">
    <source>
        <dbReference type="ARBA" id="ARBA00022606"/>
    </source>
</evidence>
<evidence type="ECO:0000313" key="11">
    <source>
        <dbReference type="EnsemblMetazoa" id="PPAI013169-PA"/>
    </source>
</evidence>
<sequence length="383" mass="44436">MPLLWKKSQRSTEGALFTCYSNYQQFQRKIYLLIQILTCNVSHSNPNAIYSLSRRFLVTVLFGLLVMSNGLNVLLKLDIEDLWFKAAGLLFFIGTLQVVYKMFAISRSAEEIRDLLEWIGDLHTNPSWAHLKNFVETRFRESLLYVKRIIILSLIVTPQGMSLNMFLSDTLIYPMPGLPRDQQFIWQIFAVFIVTISVIVVDSVFMTMGFFIVGILNIFLDTIAKLNSKEFVRSSKCNLQDYYQKHLEIMVKLRDFDELFSALLVIQLLTSCPLIVAGFFMIRLYPQMIACYLVYAVCIGQYMLICIFGEFVHSKTEQIFRDLYLTKWYKMSIKDQMVLLMMMKMAIKPFSLKAAGMYEINMKAFVEATKLAFSLCALLFAFD</sequence>
<proteinExistence type="inferred from homology"/>
<keyword evidence="4 10" id="KW-0812">Transmembrane</keyword>
<evidence type="ECO:0000256" key="5">
    <source>
        <dbReference type="ARBA" id="ARBA00022725"/>
    </source>
</evidence>
<keyword evidence="6 10" id="KW-1133">Transmembrane helix</keyword>
<reference evidence="11" key="1">
    <citation type="submission" date="2022-08" db="UniProtKB">
        <authorList>
            <consortium name="EnsemblMetazoa"/>
        </authorList>
    </citation>
    <scope>IDENTIFICATION</scope>
    <source>
        <strain evidence="11">Israel</strain>
    </source>
</reference>
<keyword evidence="9 10" id="KW-0807">Transducer</keyword>
<feature type="transmembrane region" description="Helical" evidence="10">
    <location>
        <begin position="56"/>
        <end position="77"/>
    </location>
</feature>
<dbReference type="GO" id="GO:0005886">
    <property type="term" value="C:plasma membrane"/>
    <property type="evidence" value="ECO:0007669"/>
    <property type="project" value="UniProtKB-SubCell"/>
</dbReference>
<evidence type="ECO:0000256" key="6">
    <source>
        <dbReference type="ARBA" id="ARBA00022989"/>
    </source>
</evidence>
<dbReference type="GO" id="GO:0005549">
    <property type="term" value="F:odorant binding"/>
    <property type="evidence" value="ECO:0007669"/>
    <property type="project" value="InterPro"/>
</dbReference>
<organism evidence="11 12">
    <name type="scientific">Phlebotomus papatasi</name>
    <name type="common">Sandfly</name>
    <dbReference type="NCBI Taxonomy" id="29031"/>
    <lineage>
        <taxon>Eukaryota</taxon>
        <taxon>Metazoa</taxon>
        <taxon>Ecdysozoa</taxon>
        <taxon>Arthropoda</taxon>
        <taxon>Hexapoda</taxon>
        <taxon>Insecta</taxon>
        <taxon>Pterygota</taxon>
        <taxon>Neoptera</taxon>
        <taxon>Endopterygota</taxon>
        <taxon>Diptera</taxon>
        <taxon>Nematocera</taxon>
        <taxon>Psychodoidea</taxon>
        <taxon>Psychodidae</taxon>
        <taxon>Phlebotomus</taxon>
        <taxon>Phlebotomus</taxon>
    </lineage>
</organism>
<evidence type="ECO:0000256" key="10">
    <source>
        <dbReference type="RuleBase" id="RU351113"/>
    </source>
</evidence>
<dbReference type="GO" id="GO:0007165">
    <property type="term" value="P:signal transduction"/>
    <property type="evidence" value="ECO:0007669"/>
    <property type="project" value="UniProtKB-KW"/>
</dbReference>
<feature type="transmembrane region" description="Helical" evidence="10">
    <location>
        <begin position="292"/>
        <end position="312"/>
    </location>
</feature>
<evidence type="ECO:0000256" key="1">
    <source>
        <dbReference type="ARBA" id="ARBA00004651"/>
    </source>
</evidence>
<comment type="similarity">
    <text evidence="10">Belongs to the insect chemoreceptor superfamily. Heteromeric odorant receptor channel (TC 1.A.69) family.</text>
</comment>
<dbReference type="GO" id="GO:0004984">
    <property type="term" value="F:olfactory receptor activity"/>
    <property type="evidence" value="ECO:0007669"/>
    <property type="project" value="InterPro"/>
</dbReference>
<evidence type="ECO:0000256" key="9">
    <source>
        <dbReference type="ARBA" id="ARBA00023224"/>
    </source>
</evidence>
<keyword evidence="5 10" id="KW-0552">Olfaction</keyword>